<protein>
    <submittedName>
        <fullName evidence="1">Uncharacterized protein</fullName>
    </submittedName>
</protein>
<keyword evidence="2" id="KW-1185">Reference proteome</keyword>
<dbReference type="Proteomes" id="UP001154078">
    <property type="component" value="Chromosome 8"/>
</dbReference>
<sequence length="110" mass="12435">MYWREKVCYKSPRNNATGERPTYAPVLESAGKSYANTLNKVKAAVGDNPARNRIRNIRSTREGKMVIKLDRGKEAMGEIQKAIKDTIKVRVSAPGQRQNETIFIRGKQTL</sequence>
<evidence type="ECO:0000313" key="1">
    <source>
        <dbReference type="EMBL" id="CAH0561712.1"/>
    </source>
</evidence>
<dbReference type="AlphaFoldDB" id="A0A9P0FN64"/>
<accession>A0A9P0FN64</accession>
<proteinExistence type="predicted"/>
<name>A0A9P0FN64_BRAAE</name>
<reference evidence="1" key="1">
    <citation type="submission" date="2021-12" db="EMBL/GenBank/DDBJ databases">
        <authorList>
            <person name="King R."/>
        </authorList>
    </citation>
    <scope>NUCLEOTIDE SEQUENCE</scope>
</reference>
<evidence type="ECO:0000313" key="2">
    <source>
        <dbReference type="Proteomes" id="UP001154078"/>
    </source>
</evidence>
<organism evidence="1 2">
    <name type="scientific">Brassicogethes aeneus</name>
    <name type="common">Rape pollen beetle</name>
    <name type="synonym">Meligethes aeneus</name>
    <dbReference type="NCBI Taxonomy" id="1431903"/>
    <lineage>
        <taxon>Eukaryota</taxon>
        <taxon>Metazoa</taxon>
        <taxon>Ecdysozoa</taxon>
        <taxon>Arthropoda</taxon>
        <taxon>Hexapoda</taxon>
        <taxon>Insecta</taxon>
        <taxon>Pterygota</taxon>
        <taxon>Neoptera</taxon>
        <taxon>Endopterygota</taxon>
        <taxon>Coleoptera</taxon>
        <taxon>Polyphaga</taxon>
        <taxon>Cucujiformia</taxon>
        <taxon>Nitidulidae</taxon>
        <taxon>Meligethinae</taxon>
        <taxon>Brassicogethes</taxon>
    </lineage>
</organism>
<dbReference type="OrthoDB" id="6781160at2759"/>
<gene>
    <name evidence="1" type="ORF">MELIAE_LOCUS11050</name>
</gene>
<dbReference type="EMBL" id="OV121139">
    <property type="protein sequence ID" value="CAH0561712.1"/>
    <property type="molecule type" value="Genomic_DNA"/>
</dbReference>